<evidence type="ECO:0000256" key="9">
    <source>
        <dbReference type="ARBA" id="ARBA00023299"/>
    </source>
</evidence>
<comment type="pathway">
    <text evidence="2 12 13">Amino-acid biosynthesis; L-serine biosynthesis; L-serine from 3-phospho-D-glycerate: step 2/3.</text>
</comment>
<name>A0A5Q4ZNP9_9BURK</name>
<comment type="catalytic activity">
    <reaction evidence="11 12 13">
        <text>O-phospho-L-serine + 2-oxoglutarate = 3-phosphooxypyruvate + L-glutamate</text>
        <dbReference type="Rhea" id="RHEA:14329"/>
        <dbReference type="ChEBI" id="CHEBI:16810"/>
        <dbReference type="ChEBI" id="CHEBI:18110"/>
        <dbReference type="ChEBI" id="CHEBI:29985"/>
        <dbReference type="ChEBI" id="CHEBI:57524"/>
        <dbReference type="EC" id="2.6.1.52"/>
    </reaction>
</comment>
<dbReference type="HAMAP" id="MF_00160">
    <property type="entry name" value="SerC_aminotrans_5"/>
    <property type="match status" value="1"/>
</dbReference>
<feature type="binding site" evidence="12">
    <location>
        <begin position="299"/>
        <end position="300"/>
    </location>
    <ligand>
        <name>pyridoxal 5'-phosphate</name>
        <dbReference type="ChEBI" id="CHEBI:597326"/>
    </ligand>
</feature>
<proteinExistence type="inferred from homology"/>
<evidence type="ECO:0000256" key="11">
    <source>
        <dbReference type="ARBA" id="ARBA00049007"/>
    </source>
</evidence>
<evidence type="ECO:0000256" key="2">
    <source>
        <dbReference type="ARBA" id="ARBA00005099"/>
    </source>
</evidence>
<feature type="binding site" evidence="12">
    <location>
        <position position="257"/>
    </location>
    <ligand>
        <name>pyridoxal 5'-phosphate</name>
        <dbReference type="ChEBI" id="CHEBI:597326"/>
    </ligand>
</feature>
<feature type="domain" description="Aminotransferase class V" evidence="15">
    <location>
        <begin position="65"/>
        <end position="410"/>
    </location>
</feature>
<evidence type="ECO:0000256" key="3">
    <source>
        <dbReference type="ARBA" id="ARBA00006904"/>
    </source>
</evidence>
<evidence type="ECO:0000256" key="5">
    <source>
        <dbReference type="ARBA" id="ARBA00022605"/>
    </source>
</evidence>
<dbReference type="InterPro" id="IPR015421">
    <property type="entry name" value="PyrdxlP-dep_Trfase_major"/>
</dbReference>
<dbReference type="GO" id="GO:0030170">
    <property type="term" value="F:pyridoxal phosphate binding"/>
    <property type="evidence" value="ECO:0007669"/>
    <property type="project" value="UniProtKB-UniRule"/>
</dbReference>
<keyword evidence="9 12" id="KW-0718">Serine biosynthesis</keyword>
<dbReference type="UniPathway" id="UPA00244">
    <property type="reaction ID" value="UER00311"/>
</dbReference>
<evidence type="ECO:0000256" key="7">
    <source>
        <dbReference type="ARBA" id="ARBA00022898"/>
    </source>
</evidence>
<dbReference type="PANTHER" id="PTHR43247:SF1">
    <property type="entry name" value="PHOSPHOSERINE AMINOTRANSFERASE"/>
    <property type="match status" value="1"/>
</dbReference>
<evidence type="ECO:0000256" key="12">
    <source>
        <dbReference type="HAMAP-Rule" id="MF_00160"/>
    </source>
</evidence>
<keyword evidence="7 12" id="KW-0663">Pyridoxal phosphate</keyword>
<evidence type="ECO:0000256" key="1">
    <source>
        <dbReference type="ARBA" id="ARBA00004915"/>
    </source>
</evidence>
<comment type="pathway">
    <text evidence="1 12">Cofactor biosynthesis; pyridoxine 5'-phosphate biosynthesis; pyridoxine 5'-phosphate from D-erythrose 4-phosphate: step 3/5.</text>
</comment>
<dbReference type="Gene3D" id="3.90.1150.10">
    <property type="entry name" value="Aspartate Aminotransferase, domain 1"/>
    <property type="match status" value="1"/>
</dbReference>
<keyword evidence="14" id="KW-1133">Transmembrane helix</keyword>
<dbReference type="AlphaFoldDB" id="A0A5Q4ZNP9"/>
<dbReference type="GO" id="GO:0004648">
    <property type="term" value="F:O-phospho-L-serine:2-oxoglutarate aminotransferase activity"/>
    <property type="evidence" value="ECO:0007669"/>
    <property type="project" value="UniProtKB-UniRule"/>
</dbReference>
<dbReference type="GO" id="GO:0008615">
    <property type="term" value="P:pyridoxine biosynthetic process"/>
    <property type="evidence" value="ECO:0007669"/>
    <property type="project" value="UniProtKB-UniRule"/>
</dbReference>
<feature type="binding site" evidence="12">
    <location>
        <position position="214"/>
    </location>
    <ligand>
        <name>pyridoxal 5'-phosphate</name>
        <dbReference type="ChEBI" id="CHEBI:597326"/>
    </ligand>
</feature>
<dbReference type="Proteomes" id="UP000325811">
    <property type="component" value="Chromosome I"/>
</dbReference>
<dbReference type="Gene3D" id="3.40.640.10">
    <property type="entry name" value="Type I PLP-dependent aspartate aminotransferase-like (Major domain)"/>
    <property type="match status" value="1"/>
</dbReference>
<feature type="modified residue" description="N6-(pyridoxal phosphate)lysine" evidence="12">
    <location>
        <position position="258"/>
    </location>
</feature>
<evidence type="ECO:0000313" key="16">
    <source>
        <dbReference type="EMBL" id="VVD29768.1"/>
    </source>
</evidence>
<dbReference type="FunFam" id="3.90.1150.10:FF:000006">
    <property type="entry name" value="Phosphoserine aminotransferase"/>
    <property type="match status" value="1"/>
</dbReference>
<dbReference type="InterPro" id="IPR020578">
    <property type="entry name" value="Aminotrans_V_PyrdxlP_BS"/>
</dbReference>
<dbReference type="PIRSF" id="PIRSF000525">
    <property type="entry name" value="SerC"/>
    <property type="match status" value="1"/>
</dbReference>
<comment type="cofactor">
    <cofactor evidence="12">
        <name>pyridoxal 5'-phosphate</name>
        <dbReference type="ChEBI" id="CHEBI:597326"/>
    </cofactor>
    <text evidence="12">Binds 1 pyridoxal phosphate per subunit.</text>
</comment>
<evidence type="ECO:0000259" key="15">
    <source>
        <dbReference type="Pfam" id="PF00266"/>
    </source>
</evidence>
<comment type="similarity">
    <text evidence="3 12">Belongs to the class-V pyridoxal-phosphate-dependent aminotransferase family. SerC subfamily.</text>
</comment>
<evidence type="ECO:0000256" key="10">
    <source>
        <dbReference type="ARBA" id="ARBA00047630"/>
    </source>
</evidence>
<reference evidence="16 17" key="1">
    <citation type="submission" date="2019-08" db="EMBL/GenBank/DDBJ databases">
        <authorList>
            <person name="Herpell B J."/>
        </authorList>
    </citation>
    <scope>NUCLEOTIDE SEQUENCE [LARGE SCALE GENOMIC DNA]</scope>
    <source>
        <strain evidence="17">Msb3</strain>
    </source>
</reference>
<comment type="subunit">
    <text evidence="12">Homodimer.</text>
</comment>
<dbReference type="InterPro" id="IPR022278">
    <property type="entry name" value="Pser_aminoTfrase"/>
</dbReference>
<comment type="function">
    <text evidence="12">Catalyzes the reversible conversion of 3-phosphohydroxypyruvate to phosphoserine and of 3-hydroxy-2-oxo-4-phosphonooxybutanoate to phosphohydroxythreonine.</text>
</comment>
<keyword evidence="14" id="KW-0812">Transmembrane</keyword>
<comment type="caution">
    <text evidence="12">Lacks conserved residue(s) required for the propagation of feature annotation.</text>
</comment>
<dbReference type="Pfam" id="PF00266">
    <property type="entry name" value="Aminotran_5"/>
    <property type="match status" value="1"/>
</dbReference>
<dbReference type="PROSITE" id="PS00595">
    <property type="entry name" value="AA_TRANSFER_CLASS_5"/>
    <property type="match status" value="1"/>
</dbReference>
<dbReference type="EMBL" id="LR699553">
    <property type="protein sequence ID" value="VVD29768.1"/>
    <property type="molecule type" value="Genomic_DNA"/>
</dbReference>
<dbReference type="InterPro" id="IPR015422">
    <property type="entry name" value="PyrdxlP-dep_Trfase_small"/>
</dbReference>
<keyword evidence="8 12" id="KW-0664">Pyridoxine biosynthesis</keyword>
<evidence type="ECO:0000256" key="6">
    <source>
        <dbReference type="ARBA" id="ARBA00022679"/>
    </source>
</evidence>
<evidence type="ECO:0000256" key="8">
    <source>
        <dbReference type="ARBA" id="ARBA00023096"/>
    </source>
</evidence>
<organism evidence="16 17">
    <name type="scientific">Paraburkholderia dioscoreae</name>
    <dbReference type="NCBI Taxonomy" id="2604047"/>
    <lineage>
        <taxon>Bacteria</taxon>
        <taxon>Pseudomonadati</taxon>
        <taxon>Pseudomonadota</taxon>
        <taxon>Betaproteobacteria</taxon>
        <taxon>Burkholderiales</taxon>
        <taxon>Burkholderiaceae</taxon>
        <taxon>Paraburkholderia</taxon>
    </lineage>
</organism>
<dbReference type="UniPathway" id="UPA00135">
    <property type="reaction ID" value="UER00197"/>
</dbReference>
<keyword evidence="14" id="KW-0472">Membrane</keyword>
<feature type="binding site" evidence="12">
    <location>
        <position position="103"/>
    </location>
    <ligand>
        <name>L-glutamate</name>
        <dbReference type="ChEBI" id="CHEBI:29985"/>
    </ligand>
</feature>
<keyword evidence="6 12" id="KW-0808">Transferase</keyword>
<dbReference type="GO" id="GO:0006564">
    <property type="term" value="P:L-serine biosynthetic process"/>
    <property type="evidence" value="ECO:0007669"/>
    <property type="project" value="UniProtKB-UniRule"/>
</dbReference>
<dbReference type="PANTHER" id="PTHR43247">
    <property type="entry name" value="PHOSPHOSERINE AMINOTRANSFERASE"/>
    <property type="match status" value="1"/>
</dbReference>
<keyword evidence="17" id="KW-1185">Reference proteome</keyword>
<feature type="binding site" evidence="12">
    <location>
        <position position="234"/>
    </location>
    <ligand>
        <name>pyridoxal 5'-phosphate</name>
        <dbReference type="ChEBI" id="CHEBI:597326"/>
    </ligand>
</feature>
<dbReference type="InterPro" id="IPR000192">
    <property type="entry name" value="Aminotrans_V_dom"/>
</dbReference>
<protein>
    <recommendedName>
        <fullName evidence="12">Phosphoserine aminotransferase</fullName>
        <ecNumber evidence="12">2.6.1.52</ecNumber>
    </recommendedName>
    <alternativeName>
        <fullName evidence="12">Phosphohydroxythreonine aminotransferase</fullName>
        <shortName evidence="12">PSAT</shortName>
    </alternativeName>
</protein>
<dbReference type="InterPro" id="IPR015424">
    <property type="entry name" value="PyrdxlP-dep_Trfase"/>
</dbReference>
<dbReference type="FunFam" id="3.40.640.10:FF:000010">
    <property type="entry name" value="Phosphoserine aminotransferase"/>
    <property type="match status" value="1"/>
</dbReference>
<gene>
    <name evidence="12 16" type="primary">serC</name>
    <name evidence="16" type="ORF">PDMSB3_3312</name>
</gene>
<dbReference type="GO" id="GO:0005737">
    <property type="term" value="C:cytoplasm"/>
    <property type="evidence" value="ECO:0007669"/>
    <property type="project" value="UniProtKB-SubCell"/>
</dbReference>
<dbReference type="EC" id="2.6.1.52" evidence="12"/>
<evidence type="ECO:0000256" key="14">
    <source>
        <dbReference type="SAM" id="Phobius"/>
    </source>
</evidence>
<dbReference type="NCBIfam" id="NF003764">
    <property type="entry name" value="PRK05355.1"/>
    <property type="match status" value="1"/>
</dbReference>
<accession>A0A5Q4ZNP9</accession>
<feature type="binding site" evidence="12">
    <location>
        <position position="163"/>
    </location>
    <ligand>
        <name>pyridoxal 5'-phosphate</name>
        <dbReference type="ChEBI" id="CHEBI:597326"/>
    </ligand>
</feature>
<sequence>MAVCAHAQTAIFFFGAKWSETRVRKSRRHNRVVIFTVNADPAVSFADFCAIFIFRARFQDLTMRVFNFSAGPAAMPEEVLRQAADEMLDWQGSGMSVMEMSHRGKEFMSIHEEALVDLRDLLQVPASHRILFLQGGGLGENAIVPMNLMGAKPRADFVVTGSWSQKSFKEAQKYGTAHLAASGQTADGFTRAPARSEWQLSDDPAYVHLCTNETIHGVETFEIPDLGDIPLVADASSHILSRPMDIAKYGVLFGGAQKNIGMAGVTVVVVREDMLDRAQPICPSAFEWKIVAENNSMYNTPPTYAIYIAGLVFKWLKKQGGLAAMEARNLEKSKLLYDAIDSSSFYLNKVERGSRSRMNVPFFLADESRNEDFLAGAKARGMVQLKGHKSVGGMRASIYNAVPLEGVKALVEYMKEFEQRSA</sequence>
<dbReference type="CDD" id="cd00611">
    <property type="entry name" value="PSAT_like"/>
    <property type="match status" value="1"/>
</dbReference>
<dbReference type="NCBIfam" id="TIGR01364">
    <property type="entry name" value="serC_1"/>
    <property type="match status" value="1"/>
</dbReference>
<comment type="catalytic activity">
    <reaction evidence="10 12">
        <text>4-(phosphooxy)-L-threonine + 2-oxoglutarate = (R)-3-hydroxy-2-oxo-4-phosphooxybutanoate + L-glutamate</text>
        <dbReference type="Rhea" id="RHEA:16573"/>
        <dbReference type="ChEBI" id="CHEBI:16810"/>
        <dbReference type="ChEBI" id="CHEBI:29985"/>
        <dbReference type="ChEBI" id="CHEBI:58452"/>
        <dbReference type="ChEBI" id="CHEBI:58538"/>
        <dbReference type="EC" id="2.6.1.52"/>
    </reaction>
</comment>
<dbReference type="KEGG" id="pdio:PDMSB3_3312"/>
<keyword evidence="4 12" id="KW-0032">Aminotransferase</keyword>
<evidence type="ECO:0000313" key="17">
    <source>
        <dbReference type="Proteomes" id="UP000325811"/>
    </source>
</evidence>
<keyword evidence="5 12" id="KW-0028">Amino-acid biosynthesis</keyword>
<dbReference type="SUPFAM" id="SSF53383">
    <property type="entry name" value="PLP-dependent transferases"/>
    <property type="match status" value="1"/>
</dbReference>
<comment type="subcellular location">
    <subcellularLocation>
        <location evidence="12">Cytoplasm</location>
    </subcellularLocation>
</comment>
<evidence type="ECO:0000256" key="13">
    <source>
        <dbReference type="RuleBase" id="RU004505"/>
    </source>
</evidence>
<keyword evidence="12" id="KW-0963">Cytoplasm</keyword>
<feature type="transmembrane region" description="Helical" evidence="14">
    <location>
        <begin position="32"/>
        <end position="54"/>
    </location>
</feature>
<evidence type="ECO:0000256" key="4">
    <source>
        <dbReference type="ARBA" id="ARBA00022576"/>
    </source>
</evidence>